<dbReference type="CDD" id="cd01005">
    <property type="entry name" value="PBP2_CysP"/>
    <property type="match status" value="1"/>
</dbReference>
<organism evidence="6 7">
    <name type="scientific">Geomicrobium sediminis</name>
    <dbReference type="NCBI Taxonomy" id="1347788"/>
    <lineage>
        <taxon>Bacteria</taxon>
        <taxon>Bacillati</taxon>
        <taxon>Bacillota</taxon>
        <taxon>Bacilli</taxon>
        <taxon>Bacillales</taxon>
        <taxon>Geomicrobium</taxon>
    </lineage>
</organism>
<keyword evidence="3" id="KW-0813">Transport</keyword>
<gene>
    <name evidence="6" type="ORF">JOD17_001418</name>
</gene>
<comment type="caution">
    <text evidence="6">The sequence shown here is derived from an EMBL/GenBank/DDBJ whole genome shotgun (WGS) entry which is preliminary data.</text>
</comment>
<reference evidence="6 7" key="1">
    <citation type="submission" date="2021-01" db="EMBL/GenBank/DDBJ databases">
        <title>Genomic Encyclopedia of Type Strains, Phase IV (KMG-IV): sequencing the most valuable type-strain genomes for metagenomic binning, comparative biology and taxonomic classification.</title>
        <authorList>
            <person name="Goeker M."/>
        </authorList>
    </citation>
    <scope>NUCLEOTIDE SEQUENCE [LARGE SCALE GENOMIC DNA]</scope>
    <source>
        <strain evidence="6 7">DSM 25540</strain>
    </source>
</reference>
<evidence type="ECO:0000313" key="6">
    <source>
        <dbReference type="EMBL" id="MBM7632325.1"/>
    </source>
</evidence>
<dbReference type="Pfam" id="PF13531">
    <property type="entry name" value="SBP_bac_11"/>
    <property type="match status" value="1"/>
</dbReference>
<dbReference type="PANTHER" id="PTHR30368:SF2">
    <property type="entry name" value="SULFATE-BINDING PROTEIN"/>
    <property type="match status" value="1"/>
</dbReference>
<protein>
    <submittedName>
        <fullName evidence="6">Sulfate transport system substrate-binding protein</fullName>
    </submittedName>
</protein>
<name>A0ABS2PAB1_9BACL</name>
<comment type="similarity">
    <text evidence="2">Belongs to the prokaryotic sulfate-binding protein family.</text>
</comment>
<dbReference type="PROSITE" id="PS51257">
    <property type="entry name" value="PROKAR_LIPOPROTEIN"/>
    <property type="match status" value="1"/>
</dbReference>
<dbReference type="NCBIfam" id="TIGR00971">
    <property type="entry name" value="3a0106s03"/>
    <property type="match status" value="1"/>
</dbReference>
<dbReference type="NCBIfam" id="NF008022">
    <property type="entry name" value="PRK10752.1"/>
    <property type="match status" value="1"/>
</dbReference>
<proteinExistence type="inferred from homology"/>
<dbReference type="PROSITE" id="PS00757">
    <property type="entry name" value="PROK_SULFATE_BIND_2"/>
    <property type="match status" value="1"/>
</dbReference>
<keyword evidence="4" id="KW-0732">Signal</keyword>
<evidence type="ECO:0000256" key="5">
    <source>
        <dbReference type="ARBA" id="ARBA00022764"/>
    </source>
</evidence>
<keyword evidence="7" id="KW-1185">Reference proteome</keyword>
<dbReference type="Proteomes" id="UP000741863">
    <property type="component" value="Unassembled WGS sequence"/>
</dbReference>
<dbReference type="SUPFAM" id="SSF53850">
    <property type="entry name" value="Periplasmic binding protein-like II"/>
    <property type="match status" value="1"/>
</dbReference>
<dbReference type="InterPro" id="IPR034408">
    <property type="entry name" value="Sulphate/thiosulphate_BS"/>
</dbReference>
<dbReference type="NCBIfam" id="NF008106">
    <property type="entry name" value="PRK10852.1"/>
    <property type="match status" value="1"/>
</dbReference>
<evidence type="ECO:0000256" key="3">
    <source>
        <dbReference type="ARBA" id="ARBA00022448"/>
    </source>
</evidence>
<dbReference type="PANTHER" id="PTHR30368">
    <property type="entry name" value="SULFATE-BINDING PROTEIN"/>
    <property type="match status" value="1"/>
</dbReference>
<keyword evidence="5" id="KW-0574">Periplasm</keyword>
<evidence type="ECO:0000256" key="4">
    <source>
        <dbReference type="ARBA" id="ARBA00022729"/>
    </source>
</evidence>
<evidence type="ECO:0000313" key="7">
    <source>
        <dbReference type="Proteomes" id="UP000741863"/>
    </source>
</evidence>
<evidence type="ECO:0000256" key="2">
    <source>
        <dbReference type="ARBA" id="ARBA00006099"/>
    </source>
</evidence>
<comment type="subcellular location">
    <subcellularLocation>
        <location evidence="1">Periplasm</location>
    </subcellularLocation>
</comment>
<dbReference type="InterPro" id="IPR005669">
    <property type="entry name" value="Thiosulph/SO4-bd"/>
</dbReference>
<sequence>MKYYSYFLGGVTVVSILSACNVGGFDEDQSGEVIQDNPTADGDVIELLNVSYDPTREFYDDYNEAFRAYWQEETGDTVTVNQSHGGSGSQARSVLDGLQADVVTLALAYDIDVLQERELLDSEWQSDFPDNASPYTSTINFLVREGNPKDIQDWDDLVREDVEVVTPNPKTSGGARWNYLAAWGYAEDTYGEEEAEDFVTNIYENVTVLDSGARGSTTSFIERGIGDVLLAWENEALLTVHELNAEDFEIITPSVSILTEPPVAIVDSNVQQKGTEEVAHAYLDYLYSDEGQTIAADHYYRPRNEDILADYDDYFPDVELFTIEERFGSWDEAQERHFSDGGVFDQIYAP</sequence>
<accession>A0ABS2PAB1</accession>
<evidence type="ECO:0000256" key="1">
    <source>
        <dbReference type="ARBA" id="ARBA00004418"/>
    </source>
</evidence>
<dbReference type="EMBL" id="JAFBEC010000003">
    <property type="protein sequence ID" value="MBM7632325.1"/>
    <property type="molecule type" value="Genomic_DNA"/>
</dbReference>
<dbReference type="Gene3D" id="3.40.190.10">
    <property type="entry name" value="Periplasmic binding protein-like II"/>
    <property type="match status" value="2"/>
</dbReference>